<evidence type="ECO:0000256" key="5">
    <source>
        <dbReference type="ARBA" id="ARBA00022989"/>
    </source>
</evidence>
<dbReference type="Pfam" id="PF01914">
    <property type="entry name" value="MarC"/>
    <property type="match status" value="1"/>
</dbReference>
<accession>A0A918JFU0</accession>
<evidence type="ECO:0000313" key="9">
    <source>
        <dbReference type="Proteomes" id="UP000608345"/>
    </source>
</evidence>
<evidence type="ECO:0000313" key="8">
    <source>
        <dbReference type="EMBL" id="GGW78275.1"/>
    </source>
</evidence>
<feature type="transmembrane region" description="Helical" evidence="7">
    <location>
        <begin position="161"/>
        <end position="183"/>
    </location>
</feature>
<protein>
    <recommendedName>
        <fullName evidence="7">UPF0056 membrane protein</fullName>
    </recommendedName>
</protein>
<keyword evidence="9" id="KW-1185">Reference proteome</keyword>
<dbReference type="RefSeq" id="WP_189383881.1">
    <property type="nucleotide sequence ID" value="NZ_BAABFY010000057.1"/>
</dbReference>
<dbReference type="AlphaFoldDB" id="A0A918JFU0"/>
<evidence type="ECO:0000256" key="7">
    <source>
        <dbReference type="RuleBase" id="RU362048"/>
    </source>
</evidence>
<organism evidence="8 9">
    <name type="scientific">Advenella faeciporci</name>
    <dbReference type="NCBI Taxonomy" id="797535"/>
    <lineage>
        <taxon>Bacteria</taxon>
        <taxon>Pseudomonadati</taxon>
        <taxon>Pseudomonadota</taxon>
        <taxon>Betaproteobacteria</taxon>
        <taxon>Burkholderiales</taxon>
        <taxon>Alcaligenaceae</taxon>
    </lineage>
</organism>
<dbReference type="EMBL" id="BMYS01000002">
    <property type="protein sequence ID" value="GGW78275.1"/>
    <property type="molecule type" value="Genomic_DNA"/>
</dbReference>
<dbReference type="InterPro" id="IPR002771">
    <property type="entry name" value="Multi_antbiot-R_MarC"/>
</dbReference>
<evidence type="ECO:0000256" key="2">
    <source>
        <dbReference type="ARBA" id="ARBA00009784"/>
    </source>
</evidence>
<proteinExistence type="inferred from homology"/>
<comment type="caution">
    <text evidence="7">Lacks conserved residue(s) required for the propagation of feature annotation.</text>
</comment>
<dbReference type="PANTHER" id="PTHR33508:SF1">
    <property type="entry name" value="UPF0056 MEMBRANE PROTEIN YHCE"/>
    <property type="match status" value="1"/>
</dbReference>
<dbReference type="Proteomes" id="UP000608345">
    <property type="component" value="Unassembled WGS sequence"/>
</dbReference>
<comment type="subcellular location">
    <subcellularLocation>
        <location evidence="1 7">Cell membrane</location>
        <topology evidence="1 7">Multi-pass membrane protein</topology>
    </subcellularLocation>
</comment>
<feature type="transmembrane region" description="Helical" evidence="7">
    <location>
        <begin position="124"/>
        <end position="149"/>
    </location>
</feature>
<evidence type="ECO:0000256" key="6">
    <source>
        <dbReference type="ARBA" id="ARBA00023136"/>
    </source>
</evidence>
<reference evidence="8" key="2">
    <citation type="submission" date="2020-09" db="EMBL/GenBank/DDBJ databases">
        <authorList>
            <person name="Sun Q."/>
            <person name="Kim S."/>
        </authorList>
    </citation>
    <scope>NUCLEOTIDE SEQUENCE</scope>
    <source>
        <strain evidence="8">KCTC 23732</strain>
    </source>
</reference>
<sequence>MMINEYVYFIGRSFLFVVGTLLPLVNPPAVTPIFWTMTSGASSATRAILAKRIAINVLIMLVCATVGGNIVLSFFGISLPIVRVAGGILVVASAWQLLNAKDNDTVHAEKLAEQFTMEKVKAHAFFPLTFPITCGPGSISAAITIGATIQSSSPAYSLLNLTGTLTGILFVAIIVYLCLRYAAQFLYKLGSTGTAVFMRLSAFILLCIGVQIVWNGAYELIMSLSGDIAKLHS</sequence>
<dbReference type="NCBIfam" id="TIGR00427">
    <property type="entry name" value="NAAT family transporter"/>
    <property type="match status" value="1"/>
</dbReference>
<feature type="transmembrane region" description="Helical" evidence="7">
    <location>
        <begin position="53"/>
        <end position="75"/>
    </location>
</feature>
<dbReference type="PANTHER" id="PTHR33508">
    <property type="entry name" value="UPF0056 MEMBRANE PROTEIN YHCE"/>
    <property type="match status" value="1"/>
</dbReference>
<keyword evidence="3" id="KW-1003">Cell membrane</keyword>
<dbReference type="GO" id="GO:0005886">
    <property type="term" value="C:plasma membrane"/>
    <property type="evidence" value="ECO:0007669"/>
    <property type="project" value="UniProtKB-SubCell"/>
</dbReference>
<keyword evidence="4 7" id="KW-0812">Transmembrane</keyword>
<gene>
    <name evidence="8" type="primary">marC</name>
    <name evidence="8" type="ORF">GCM10011450_05170</name>
</gene>
<comment type="similarity">
    <text evidence="2 7">Belongs to the UPF0056 (MarC) family.</text>
</comment>
<evidence type="ECO:0000256" key="3">
    <source>
        <dbReference type="ARBA" id="ARBA00022475"/>
    </source>
</evidence>
<feature type="transmembrane region" description="Helical" evidence="7">
    <location>
        <begin position="6"/>
        <end position="25"/>
    </location>
</feature>
<reference evidence="8" key="1">
    <citation type="journal article" date="2014" name="Int. J. Syst. Evol. Microbiol.">
        <title>Complete genome sequence of Corynebacterium casei LMG S-19264T (=DSM 44701T), isolated from a smear-ripened cheese.</title>
        <authorList>
            <consortium name="US DOE Joint Genome Institute (JGI-PGF)"/>
            <person name="Walter F."/>
            <person name="Albersmeier A."/>
            <person name="Kalinowski J."/>
            <person name="Ruckert C."/>
        </authorList>
    </citation>
    <scope>NUCLEOTIDE SEQUENCE</scope>
    <source>
        <strain evidence="8">KCTC 23732</strain>
    </source>
</reference>
<name>A0A918JFU0_9BURK</name>
<evidence type="ECO:0000256" key="4">
    <source>
        <dbReference type="ARBA" id="ARBA00022692"/>
    </source>
</evidence>
<feature type="transmembrane region" description="Helical" evidence="7">
    <location>
        <begin position="195"/>
        <end position="214"/>
    </location>
</feature>
<evidence type="ECO:0000256" key="1">
    <source>
        <dbReference type="ARBA" id="ARBA00004651"/>
    </source>
</evidence>
<comment type="caution">
    <text evidence="8">The sequence shown here is derived from an EMBL/GenBank/DDBJ whole genome shotgun (WGS) entry which is preliminary data.</text>
</comment>
<keyword evidence="5 7" id="KW-1133">Transmembrane helix</keyword>
<keyword evidence="6 7" id="KW-0472">Membrane</keyword>